<evidence type="ECO:0000313" key="3">
    <source>
        <dbReference type="Proteomes" id="UP000008820"/>
    </source>
</evidence>
<reference evidence="2 3" key="1">
    <citation type="submission" date="2017-06" db="EMBL/GenBank/DDBJ databases">
        <title>Aedes aegypti genome working group (AGWG) sequencing and assembly.</title>
        <authorList>
            <consortium name="Aedes aegypti Genome Working Group (AGWG)"/>
            <person name="Matthews B.J."/>
        </authorList>
    </citation>
    <scope>NUCLEOTIDE SEQUENCE [LARGE SCALE GENOMIC DNA]</scope>
    <source>
        <strain evidence="2 3">LVP_AGWG</strain>
    </source>
</reference>
<keyword evidence="3" id="KW-1185">Reference proteome</keyword>
<feature type="compositionally biased region" description="Basic and acidic residues" evidence="1">
    <location>
        <begin position="390"/>
        <end position="400"/>
    </location>
</feature>
<dbReference type="EnsemblMetazoa" id="AAEL002361-RA">
    <property type="protein sequence ID" value="AAEL002361-PA"/>
    <property type="gene ID" value="AAEL002361"/>
</dbReference>
<protein>
    <submittedName>
        <fullName evidence="2">Uncharacterized protein</fullName>
    </submittedName>
</protein>
<evidence type="ECO:0000256" key="1">
    <source>
        <dbReference type="SAM" id="MobiDB-lite"/>
    </source>
</evidence>
<evidence type="ECO:0000313" key="2">
    <source>
        <dbReference type="EnsemblMetazoa" id="AAEL002361-PA"/>
    </source>
</evidence>
<sequence length="428" mass="49476">MDGCSQNSSDVQLFFDKSTEVVVYPDLFPEEPPLLEAEIKRGFKELKKRQQLASKSKRKAKKEAQKDAPKVTKIIYPAPAKFSGCRHNETIIINREILNPNMHLRLLAMPRVKPTPQYARIVRKTLPPPTNHIKTLAQPKANYVRDTINLHSAHLKPHQIERMKERLNARDYLTIAESRQFARQQKKDEIRWLRHRKRQERILKKKIVRLELDYLQDIMAKVYRQTRNYFLNDDELPLEDELAIASEVILTKICDLIGVDVPQRDGAHILDKYYCQLGDKAAMWMWRIMQSANVTFERPEDVVKRLSAASSLFEDPTKLKQENIEESEGEEELIVDDSTRDIIKHIVESCIATALLALNNLESDNTTEENSYGVLLSVSQTAIRSAPSEETTKTEREKGSKVNFIPRTSSIKVEMSQLKNEDDDEVEQ</sequence>
<reference evidence="2" key="2">
    <citation type="submission" date="2020-05" db="UniProtKB">
        <authorList>
            <consortium name="EnsemblMetazoa"/>
        </authorList>
    </citation>
    <scope>IDENTIFICATION</scope>
    <source>
        <strain evidence="2">LVP_AGWG</strain>
    </source>
</reference>
<organism evidence="2 3">
    <name type="scientific">Aedes aegypti</name>
    <name type="common">Yellowfever mosquito</name>
    <name type="synonym">Culex aegypti</name>
    <dbReference type="NCBI Taxonomy" id="7159"/>
    <lineage>
        <taxon>Eukaryota</taxon>
        <taxon>Metazoa</taxon>
        <taxon>Ecdysozoa</taxon>
        <taxon>Arthropoda</taxon>
        <taxon>Hexapoda</taxon>
        <taxon>Insecta</taxon>
        <taxon>Pterygota</taxon>
        <taxon>Neoptera</taxon>
        <taxon>Endopterygota</taxon>
        <taxon>Diptera</taxon>
        <taxon>Nematocera</taxon>
        <taxon>Culicoidea</taxon>
        <taxon>Culicidae</taxon>
        <taxon>Culicinae</taxon>
        <taxon>Aedini</taxon>
        <taxon>Aedes</taxon>
        <taxon>Stegomyia</taxon>
    </lineage>
</organism>
<name>A0A1S4F1H5_AEDAE</name>
<dbReference type="InParanoid" id="A0A1S4F1H5"/>
<dbReference type="OrthoDB" id="8010088at2759"/>
<feature type="region of interest" description="Disordered" evidence="1">
    <location>
        <begin position="383"/>
        <end position="406"/>
    </location>
</feature>
<proteinExistence type="predicted"/>
<accession>A0A1S4F1H5</accession>
<dbReference type="Proteomes" id="UP000008820">
    <property type="component" value="Chromosome 2"/>
</dbReference>
<dbReference type="VEuPathDB" id="VectorBase:AAEL002361"/>
<dbReference type="AlphaFoldDB" id="A0A1S4F1H5"/>
<gene>
    <name evidence="2" type="primary">5574351</name>
</gene>